<evidence type="ECO:0000313" key="1">
    <source>
        <dbReference type="EMBL" id="KAL2630982.1"/>
    </source>
</evidence>
<keyword evidence="2" id="KW-1185">Reference proteome</keyword>
<proteinExistence type="predicted"/>
<organism evidence="1 2">
    <name type="scientific">Riccia fluitans</name>
    <dbReference type="NCBI Taxonomy" id="41844"/>
    <lineage>
        <taxon>Eukaryota</taxon>
        <taxon>Viridiplantae</taxon>
        <taxon>Streptophyta</taxon>
        <taxon>Embryophyta</taxon>
        <taxon>Marchantiophyta</taxon>
        <taxon>Marchantiopsida</taxon>
        <taxon>Marchantiidae</taxon>
        <taxon>Marchantiales</taxon>
        <taxon>Ricciaceae</taxon>
        <taxon>Riccia</taxon>
    </lineage>
</organism>
<comment type="caution">
    <text evidence="1">The sequence shown here is derived from an EMBL/GenBank/DDBJ whole genome shotgun (WGS) entry which is preliminary data.</text>
</comment>
<protein>
    <submittedName>
        <fullName evidence="1">Uncharacterized protein</fullName>
    </submittedName>
</protein>
<sequence>MCGAIREEPCYDPVGYYTCKAADTLDPVHALLLSVAPYGLVHVGTSILSQVHVSNRQGPSDVAVSSNSGGAQSLRVILVRIPSPIDGKSCSEPNEGKVEVGKGDEGHRLSVGSRRIVTRRKLLRGGIPKVVDPSLHQLISGVPSIS</sequence>
<name>A0ABD1YNG6_9MARC</name>
<dbReference type="AlphaFoldDB" id="A0ABD1YNG6"/>
<gene>
    <name evidence="1" type="ORF">R1flu_015668</name>
</gene>
<dbReference type="Proteomes" id="UP001605036">
    <property type="component" value="Unassembled WGS sequence"/>
</dbReference>
<evidence type="ECO:0000313" key="2">
    <source>
        <dbReference type="Proteomes" id="UP001605036"/>
    </source>
</evidence>
<accession>A0ABD1YNG6</accession>
<reference evidence="1 2" key="1">
    <citation type="submission" date="2024-09" db="EMBL/GenBank/DDBJ databases">
        <title>Chromosome-scale assembly of Riccia fluitans.</title>
        <authorList>
            <person name="Paukszto L."/>
            <person name="Sawicki J."/>
            <person name="Karawczyk K."/>
            <person name="Piernik-Szablinska J."/>
            <person name="Szczecinska M."/>
            <person name="Mazdziarz M."/>
        </authorList>
    </citation>
    <scope>NUCLEOTIDE SEQUENCE [LARGE SCALE GENOMIC DNA]</scope>
    <source>
        <strain evidence="1">Rf_01</strain>
        <tissue evidence="1">Aerial parts of the thallus</tissue>
    </source>
</reference>
<dbReference type="EMBL" id="JBHFFA010000004">
    <property type="protein sequence ID" value="KAL2630982.1"/>
    <property type="molecule type" value="Genomic_DNA"/>
</dbReference>